<dbReference type="InterPro" id="IPR004279">
    <property type="entry name" value="Perilipin"/>
</dbReference>
<gene>
    <name evidence="6" type="primary">Plin1</name>
</gene>
<dbReference type="RefSeq" id="XP_020042676.2">
    <property type="nucleotide sequence ID" value="XM_020187087.2"/>
</dbReference>
<dbReference type="InterPro" id="IPR042998">
    <property type="entry name" value="PLIN1"/>
</dbReference>
<dbReference type="Pfam" id="PF03036">
    <property type="entry name" value="Perilipin"/>
    <property type="match status" value="1"/>
</dbReference>
<evidence type="ECO:0000256" key="3">
    <source>
        <dbReference type="ARBA" id="ARBA00022677"/>
    </source>
</evidence>
<evidence type="ECO:0000313" key="5">
    <source>
        <dbReference type="Proteomes" id="UP001732720"/>
    </source>
</evidence>
<dbReference type="AlphaFoldDB" id="A0A8B7WGD2"/>
<comment type="subcellular location">
    <subcellularLocation>
        <location evidence="1">Lipid droplet</location>
    </subcellularLocation>
</comment>
<dbReference type="OrthoDB" id="376826at2759"/>
<evidence type="ECO:0000256" key="1">
    <source>
        <dbReference type="ARBA" id="ARBA00004502"/>
    </source>
</evidence>
<comment type="similarity">
    <text evidence="2 4">Belongs to the perilipin family.</text>
</comment>
<evidence type="ECO:0000313" key="6">
    <source>
        <dbReference type="RefSeq" id="XP_020042676.2"/>
    </source>
</evidence>
<name>A0A8B7WGD2_CASCN</name>
<dbReference type="PANTHER" id="PTHR47138">
    <property type="entry name" value="PERILIPIN-1"/>
    <property type="match status" value="1"/>
</dbReference>
<dbReference type="GeneID" id="109701538"/>
<keyword evidence="5" id="KW-1185">Reference proteome</keyword>
<organism evidence="6">
    <name type="scientific">Castor canadensis</name>
    <name type="common">American beaver</name>
    <dbReference type="NCBI Taxonomy" id="51338"/>
    <lineage>
        <taxon>Eukaryota</taxon>
        <taxon>Metazoa</taxon>
        <taxon>Chordata</taxon>
        <taxon>Craniata</taxon>
        <taxon>Vertebrata</taxon>
        <taxon>Euteleostomi</taxon>
        <taxon>Mammalia</taxon>
        <taxon>Eutheria</taxon>
        <taxon>Euarchontoglires</taxon>
        <taxon>Glires</taxon>
        <taxon>Rodentia</taxon>
        <taxon>Castorimorpha</taxon>
        <taxon>Castoridae</taxon>
        <taxon>Castor</taxon>
    </lineage>
</organism>
<accession>A0A8B7WGD2</accession>
<dbReference type="CTD" id="5346"/>
<dbReference type="GO" id="GO:0006629">
    <property type="term" value="P:lipid metabolic process"/>
    <property type="evidence" value="ECO:0007669"/>
    <property type="project" value="InterPro"/>
</dbReference>
<proteinExistence type="inferred from homology"/>
<dbReference type="GO" id="GO:0005811">
    <property type="term" value="C:lipid droplet"/>
    <property type="evidence" value="ECO:0007669"/>
    <property type="project" value="UniProtKB-SubCell"/>
</dbReference>
<evidence type="ECO:0000256" key="2">
    <source>
        <dbReference type="ARBA" id="ARBA00006311"/>
    </source>
</evidence>
<dbReference type="PIRSF" id="PIRSF036881">
    <property type="entry name" value="PAT"/>
    <property type="match status" value="1"/>
</dbReference>
<keyword evidence="3" id="KW-0551">Lipid droplet</keyword>
<evidence type="ECO:0000256" key="4">
    <source>
        <dbReference type="PIRNR" id="PIRNR036881"/>
    </source>
</evidence>
<dbReference type="PANTHER" id="PTHR47138:SF1">
    <property type="entry name" value="PERILIPIN-1"/>
    <property type="match status" value="1"/>
</dbReference>
<dbReference type="KEGG" id="ccan:109701538"/>
<dbReference type="Proteomes" id="UP001732720">
    <property type="component" value="Chromosome 19"/>
</dbReference>
<protein>
    <recommendedName>
        <fullName evidence="4">Perilipin</fullName>
    </recommendedName>
</protein>
<reference evidence="6" key="1">
    <citation type="submission" date="2025-08" db="UniProtKB">
        <authorList>
            <consortium name="RefSeq"/>
        </authorList>
    </citation>
    <scope>IDENTIFICATION</scope>
</reference>
<sequence>MAVNKGPALLDGDLPEQENVLLRVLQLPVVSGTCECFQKTYTSTKEAHPLVASVCNAYEKGVQGASSLAAWSMEPVVRRLSTQFTAANELACRGLDHLEEKIPALQYPPEKIASELKDTISTRLRSARNSISVPIASTSDKVLGATLAGCELAWGVVKDTAEYAANTRAGRLASGGADLALGGIEKVAELLLPPAKEETAPAAGCQQAQKAPKTKPSLSSRIGALANTLSRHTMQTTAWALKQGHALAMWVPGVAPMSSLAQWGASAAMQVVSRRKSEVRVPWLYNLVASQEEDHDDQTDTEGEEMEEEEGSDIEENKLSEVAALPSPQGLLGGVAHTLQKTLQTTISAVTWAPAAVLDTAGRILHLTPARAVSSTKARAMSLSDALKGVTDNVVDTVVHYVPLPRLSLMEPESEFRDIDNPPAEAERKGSRPASPEPAPRPAPPRAGLRSTRGLSVPSCAGPDDRAEPPAATRPGLLATPRDKPARRVSDSFFRPSVMEPILGRAQYSQLRKKS</sequence>